<dbReference type="RefSeq" id="WP_156832387.1">
    <property type="nucleotide sequence ID" value="NZ_CACRUH010000013.1"/>
</dbReference>
<gene>
    <name evidence="1" type="ORF">CHLFYP18_00022</name>
</gene>
<dbReference type="EMBL" id="CACRUH010000013">
    <property type="protein sequence ID" value="VYT84352.1"/>
    <property type="molecule type" value="Genomic_DNA"/>
</dbReference>
<organism evidence="1">
    <name type="scientific">Hungatella hathewayi</name>
    <dbReference type="NCBI Taxonomy" id="154046"/>
    <lineage>
        <taxon>Bacteria</taxon>
        <taxon>Bacillati</taxon>
        <taxon>Bacillota</taxon>
        <taxon>Clostridia</taxon>
        <taxon>Lachnospirales</taxon>
        <taxon>Lachnospiraceae</taxon>
        <taxon>Hungatella</taxon>
    </lineage>
</organism>
<reference evidence="1" key="1">
    <citation type="submission" date="2019-11" db="EMBL/GenBank/DDBJ databases">
        <authorList>
            <person name="Feng L."/>
        </authorList>
    </citation>
    <scope>NUCLEOTIDE SEQUENCE</scope>
    <source>
        <strain evidence="1">ChathewayiLFYP18</strain>
    </source>
</reference>
<accession>A0A6N3A7G8</accession>
<dbReference type="AlphaFoldDB" id="A0A6N3A7G8"/>
<sequence>MGTIWLPGGGGGGEGSDECTLTLQDVPRGLKAITKDSDDEAREGTLNTETSVTDTIVLSGETYMKFNQETKHWEKHTGSLVNRGAWTARIGINGKALIPAGFHNGAGYVDQAVTNRGAWTSNVEMNGEVTVPEGYHNGTGKVSGPSITQCGAVTAALNCGGSYAIPEGYHNGGGKVTANSLASQTSGNAGAADIISGRSSWVNGSKVVGSMADYRSTPTEIDAIRLNNSRFEVAVKAGCHGYNWAGNGYEYMSYAQVASAIGLSAGVIKKGVRIMNLTGTFEGYVPTATDLYNNGNNVASFTNVPGVAEYKQVKFESAMFTVPYNDTFTTHMYTANKRSLTGFNYLNIDINITKRYETTPSLVRVVLRTMDSTPINMNDVNAQTIVAYVHSLGLGRQSVSIPISGLSYIKHMLIGFMNIAGNGYRVWLS</sequence>
<name>A0A6N3A7G8_9FIRM</name>
<protein>
    <submittedName>
        <fullName evidence="1">Uncharacterized protein</fullName>
    </submittedName>
</protein>
<proteinExistence type="predicted"/>
<evidence type="ECO:0000313" key="1">
    <source>
        <dbReference type="EMBL" id="VYT84352.1"/>
    </source>
</evidence>